<keyword evidence="2" id="KW-1185">Reference proteome</keyword>
<evidence type="ECO:0000313" key="1">
    <source>
        <dbReference type="EMBL" id="KAL3955344.1"/>
    </source>
</evidence>
<gene>
    <name evidence="1" type="ORF">ACCO45_010907</name>
</gene>
<sequence length="296" mass="32726">MEAALVRWPSRLQRRAAGGSGPPEVVSRVESCSLLPSAGQHKCGYEQPTWRRQVGSLQWKPQWRPADLASARSLGSMPIEFHPVGNAGARTRWLYHAPRNTPVLWWVLALVLRGRRRTEAVLPSAQRPSWAQLARPGSPALNSRPQESPRPASERPRVSGAGGKGDTRRSFMIRRGPWAAPTRDPWGGGKLPSAWMLGELTMACSVGEAVWEMKAQGGFGQASCSHRARRLARLLACIHWDPASPQNVTRRSFASSWAHELSAQLYTAAASIVFPRARRETPQMNQSRVVARWNAA</sequence>
<organism evidence="1 2">
    <name type="scientific">Purpureocillium lilacinum</name>
    <name type="common">Paecilomyces lilacinus</name>
    <dbReference type="NCBI Taxonomy" id="33203"/>
    <lineage>
        <taxon>Eukaryota</taxon>
        <taxon>Fungi</taxon>
        <taxon>Dikarya</taxon>
        <taxon>Ascomycota</taxon>
        <taxon>Pezizomycotina</taxon>
        <taxon>Sordariomycetes</taxon>
        <taxon>Hypocreomycetidae</taxon>
        <taxon>Hypocreales</taxon>
        <taxon>Ophiocordycipitaceae</taxon>
        <taxon>Purpureocillium</taxon>
    </lineage>
</organism>
<evidence type="ECO:0000313" key="2">
    <source>
        <dbReference type="Proteomes" id="UP001638806"/>
    </source>
</evidence>
<protein>
    <submittedName>
        <fullName evidence="1">Uncharacterized protein</fullName>
    </submittedName>
</protein>
<reference evidence="1" key="1">
    <citation type="submission" date="2024-12" db="EMBL/GenBank/DDBJ databases">
        <title>Comparative genomics and development of molecular markers within Purpureocillium lilacinum and among Purpureocillium species.</title>
        <authorList>
            <person name="Yeh Z.-Y."/>
            <person name="Ni N.-T."/>
            <person name="Lo P.-H."/>
            <person name="Mushyakhwo K."/>
            <person name="Lin C.-F."/>
            <person name="Nai Y.-S."/>
        </authorList>
    </citation>
    <scope>NUCLEOTIDE SEQUENCE</scope>
    <source>
        <strain evidence="1">NCHU-NPUST-175</strain>
    </source>
</reference>
<comment type="caution">
    <text evidence="1">The sequence shown here is derived from an EMBL/GenBank/DDBJ whole genome shotgun (WGS) entry which is preliminary data.</text>
</comment>
<dbReference type="EMBL" id="JBGNUJ010000010">
    <property type="protein sequence ID" value="KAL3955344.1"/>
    <property type="molecule type" value="Genomic_DNA"/>
</dbReference>
<dbReference type="Proteomes" id="UP001638806">
    <property type="component" value="Unassembled WGS sequence"/>
</dbReference>
<accession>A0ACC4DHK6</accession>
<name>A0ACC4DHK6_PURLI</name>
<proteinExistence type="predicted"/>